<keyword evidence="5" id="KW-1185">Reference proteome</keyword>
<dbReference type="Proteomes" id="UP001583186">
    <property type="component" value="Unassembled WGS sequence"/>
</dbReference>
<dbReference type="PANTHER" id="PTHR43180:SF33">
    <property type="entry name" value="15-HYDROXYPROSTAGLANDIN DEHYDROGENASE [NAD(+)]-LIKE"/>
    <property type="match status" value="1"/>
</dbReference>
<dbReference type="InterPro" id="IPR002347">
    <property type="entry name" value="SDR_fam"/>
</dbReference>
<dbReference type="InterPro" id="IPR020904">
    <property type="entry name" value="Sc_DH/Rdtase_CS"/>
</dbReference>
<dbReference type="PROSITE" id="PS00061">
    <property type="entry name" value="ADH_SHORT"/>
    <property type="match status" value="1"/>
</dbReference>
<dbReference type="SUPFAM" id="SSF51735">
    <property type="entry name" value="NAD(P)-binding Rossmann-fold domains"/>
    <property type="match status" value="1"/>
</dbReference>
<sequence>MSEITITDSMLGDVGGKVAIVTGGASGIGEAIVTALADRGARVVIGDVNTAAGQALEASLVASKREARFFEVDVTDWPSIRAFFSSAADAFGGRIDLVFANAGIGERNTVWTDLLDEGGELAAPDFSVIDVSLRGAVYTSKLALHYFRKAPSTDAFDRGLVITGSTSSYNERPNLPLYSAAKHGVIGLMRALRHVVAADPVEKIHVGAIAPGGTETALFPSRAADAFRAQGIPVNTASSVATAAIYLATNATTNGHALTILGDRFTEVEEAITRTQEQWYGQYNTDMARRAASVRLDMLSVIRE</sequence>
<name>A0ABR3Z088_9PEZI</name>
<dbReference type="PANTHER" id="PTHR43180">
    <property type="entry name" value="3-OXOACYL-(ACYL-CARRIER-PROTEIN) REDUCTASE (AFU_ORTHOLOGUE AFUA_6G11210)"/>
    <property type="match status" value="1"/>
</dbReference>
<evidence type="ECO:0000313" key="4">
    <source>
        <dbReference type="EMBL" id="KAL1894051.1"/>
    </source>
</evidence>
<keyword evidence="3" id="KW-0560">Oxidoreductase</keyword>
<evidence type="ECO:0000256" key="2">
    <source>
        <dbReference type="ARBA" id="ARBA00022857"/>
    </source>
</evidence>
<organism evidence="4 5">
    <name type="scientific">Sporothrix stenoceras</name>
    <dbReference type="NCBI Taxonomy" id="5173"/>
    <lineage>
        <taxon>Eukaryota</taxon>
        <taxon>Fungi</taxon>
        <taxon>Dikarya</taxon>
        <taxon>Ascomycota</taxon>
        <taxon>Pezizomycotina</taxon>
        <taxon>Sordariomycetes</taxon>
        <taxon>Sordariomycetidae</taxon>
        <taxon>Ophiostomatales</taxon>
        <taxon>Ophiostomataceae</taxon>
        <taxon>Sporothrix</taxon>
    </lineage>
</organism>
<dbReference type="Pfam" id="PF00106">
    <property type="entry name" value="adh_short"/>
    <property type="match status" value="1"/>
</dbReference>
<protein>
    <submittedName>
        <fullName evidence="4">Uncharacterized protein</fullName>
    </submittedName>
</protein>
<evidence type="ECO:0000313" key="5">
    <source>
        <dbReference type="Proteomes" id="UP001583186"/>
    </source>
</evidence>
<proteinExistence type="inferred from homology"/>
<evidence type="ECO:0000256" key="1">
    <source>
        <dbReference type="ARBA" id="ARBA00006484"/>
    </source>
</evidence>
<evidence type="ECO:0000256" key="3">
    <source>
        <dbReference type="ARBA" id="ARBA00023002"/>
    </source>
</evidence>
<comment type="caution">
    <text evidence="4">The sequence shown here is derived from an EMBL/GenBank/DDBJ whole genome shotgun (WGS) entry which is preliminary data.</text>
</comment>
<dbReference type="Gene3D" id="3.40.50.720">
    <property type="entry name" value="NAD(P)-binding Rossmann-like Domain"/>
    <property type="match status" value="1"/>
</dbReference>
<keyword evidence="2" id="KW-0521">NADP</keyword>
<dbReference type="InterPro" id="IPR036291">
    <property type="entry name" value="NAD(P)-bd_dom_sf"/>
</dbReference>
<gene>
    <name evidence="4" type="ORF">Sste5346_006193</name>
</gene>
<dbReference type="EMBL" id="JAWCUI010000035">
    <property type="protein sequence ID" value="KAL1894051.1"/>
    <property type="molecule type" value="Genomic_DNA"/>
</dbReference>
<accession>A0ABR3Z088</accession>
<dbReference type="PRINTS" id="PR00081">
    <property type="entry name" value="GDHRDH"/>
</dbReference>
<reference evidence="4 5" key="1">
    <citation type="journal article" date="2024" name="IMA Fungus">
        <title>IMA Genome - F19 : A genome assembly and annotation guide to empower mycologists, including annotated draft genome sequences of Ceratocystis pirilliformis, Diaporthe australafricana, Fusarium ophioides, Paecilomyces lecythidis, and Sporothrix stenoceras.</title>
        <authorList>
            <person name="Aylward J."/>
            <person name="Wilson A.M."/>
            <person name="Visagie C.M."/>
            <person name="Spraker J."/>
            <person name="Barnes I."/>
            <person name="Buitendag C."/>
            <person name="Ceriani C."/>
            <person name="Del Mar Angel L."/>
            <person name="du Plessis D."/>
            <person name="Fuchs T."/>
            <person name="Gasser K."/>
            <person name="Kramer D."/>
            <person name="Li W."/>
            <person name="Munsamy K."/>
            <person name="Piso A."/>
            <person name="Price J.L."/>
            <person name="Sonnekus B."/>
            <person name="Thomas C."/>
            <person name="van der Nest A."/>
            <person name="van Dijk A."/>
            <person name="van Heerden A."/>
            <person name="van Vuuren N."/>
            <person name="Yilmaz N."/>
            <person name="Duong T.A."/>
            <person name="van der Merwe N.A."/>
            <person name="Wingfield M.J."/>
            <person name="Wingfield B.D."/>
        </authorList>
    </citation>
    <scope>NUCLEOTIDE SEQUENCE [LARGE SCALE GENOMIC DNA]</scope>
    <source>
        <strain evidence="4 5">CMW 5346</strain>
    </source>
</reference>
<comment type="similarity">
    <text evidence="1">Belongs to the short-chain dehydrogenases/reductases (SDR) family.</text>
</comment>